<evidence type="ECO:0000313" key="3">
    <source>
        <dbReference type="Proteomes" id="UP000021053"/>
    </source>
</evidence>
<feature type="domain" description="TIR" evidence="1">
    <location>
        <begin position="293"/>
        <end position="406"/>
    </location>
</feature>
<dbReference type="Proteomes" id="UP000021053">
    <property type="component" value="Unassembled WGS sequence"/>
</dbReference>
<dbReference type="GO" id="GO:0007165">
    <property type="term" value="P:signal transduction"/>
    <property type="evidence" value="ECO:0007669"/>
    <property type="project" value="InterPro"/>
</dbReference>
<name>A0A010ZLF2_9ACTN</name>
<dbReference type="InterPro" id="IPR000157">
    <property type="entry name" value="TIR_dom"/>
</dbReference>
<dbReference type="OrthoDB" id="9150238at2"/>
<dbReference type="InterPro" id="IPR035897">
    <property type="entry name" value="Toll_tir_struct_dom_sf"/>
</dbReference>
<sequence>MAKPGKTEAAIEYCYRYSQNYDVIWWFDSTDVRNTFKECELKCEEAATRIGGPRSLFVFDCPEGDTRVDGLLALLNGDAPLALRVATELPAAWSGPAVRLGRLARSESAVLLGQSDPLLDPEDADALGSLLGDEPFRIAQLNAMILAGAVDAEVALRLLRLTALSALSEQPVTTPAVVAPARKPSQRLLENVVYLLSGAAAINTPERRQAFSSLMRTNHGLYFDIDPALSVARYWQELVERISDSHGSDGLRGLAAATHEFAPDDPATMSIEAALRQLADEAARTPPGQSYRFFLSYSRRDVDQHRVLEFWRALKQQTQTHARRAPKEYDGYIDQNMQLGSHWPSKLYHAATTSRVLIALCSRDYFERSWCGLEWAVFNERARRAGEDTVGILPLRWGDMGKADWPDGVRDVMHTTEALDSVYGGLSLADFGGDHSYRDFVRILSQIIHSLPNSPDLPKLTVEEVNGLTPTFGNDPRPKLHLPSTA</sequence>
<dbReference type="AlphaFoldDB" id="A0A010ZLF2"/>
<dbReference type="Gene3D" id="3.40.50.10140">
    <property type="entry name" value="Toll/interleukin-1 receptor homology (TIR) domain"/>
    <property type="match status" value="1"/>
</dbReference>
<keyword evidence="3" id="KW-1185">Reference proteome</keyword>
<evidence type="ECO:0000313" key="2">
    <source>
        <dbReference type="EMBL" id="EXG79499.1"/>
    </source>
</evidence>
<organism evidence="2 3">
    <name type="scientific">Cryptosporangium arvum DSM 44712</name>
    <dbReference type="NCBI Taxonomy" id="927661"/>
    <lineage>
        <taxon>Bacteria</taxon>
        <taxon>Bacillati</taxon>
        <taxon>Actinomycetota</taxon>
        <taxon>Actinomycetes</taxon>
        <taxon>Cryptosporangiales</taxon>
        <taxon>Cryptosporangiaceae</taxon>
        <taxon>Cryptosporangium</taxon>
    </lineage>
</organism>
<accession>A0A010ZLF2</accession>
<dbReference type="HOGENOM" id="CLU_561084_0_0_11"/>
<dbReference type="Pfam" id="PF13676">
    <property type="entry name" value="TIR_2"/>
    <property type="match status" value="1"/>
</dbReference>
<dbReference type="SUPFAM" id="SSF52200">
    <property type="entry name" value="Toll/Interleukin receptor TIR domain"/>
    <property type="match status" value="1"/>
</dbReference>
<comment type="caution">
    <text evidence="2">The sequence shown here is derived from an EMBL/GenBank/DDBJ whole genome shotgun (WGS) entry which is preliminary data.</text>
</comment>
<evidence type="ECO:0000259" key="1">
    <source>
        <dbReference type="Pfam" id="PF13676"/>
    </source>
</evidence>
<proteinExistence type="predicted"/>
<gene>
    <name evidence="2" type="ORF">CryarDRAFT_0540</name>
</gene>
<dbReference type="EMBL" id="JFBT01000001">
    <property type="protein sequence ID" value="EXG79499.1"/>
    <property type="molecule type" value="Genomic_DNA"/>
</dbReference>
<reference evidence="2 3" key="1">
    <citation type="submission" date="2013-07" db="EMBL/GenBank/DDBJ databases">
        <authorList>
            <consortium name="DOE Joint Genome Institute"/>
            <person name="Eisen J."/>
            <person name="Huntemann M."/>
            <person name="Han J."/>
            <person name="Chen A."/>
            <person name="Kyrpides N."/>
            <person name="Mavromatis K."/>
            <person name="Markowitz V."/>
            <person name="Palaniappan K."/>
            <person name="Ivanova N."/>
            <person name="Schaumberg A."/>
            <person name="Pati A."/>
            <person name="Liolios K."/>
            <person name="Nordberg H.P."/>
            <person name="Cantor M.N."/>
            <person name="Hua S.X."/>
            <person name="Woyke T."/>
        </authorList>
    </citation>
    <scope>NUCLEOTIDE SEQUENCE [LARGE SCALE GENOMIC DNA]</scope>
    <source>
        <strain evidence="2 3">DSM 44712</strain>
    </source>
</reference>
<dbReference type="RefSeq" id="WP_157017280.1">
    <property type="nucleotide sequence ID" value="NZ_KK073874.1"/>
</dbReference>
<protein>
    <recommendedName>
        <fullName evidence="1">TIR domain-containing protein</fullName>
    </recommendedName>
</protein>